<dbReference type="EMBL" id="MU842858">
    <property type="protein sequence ID" value="KAK2029837.1"/>
    <property type="molecule type" value="Genomic_DNA"/>
</dbReference>
<reference evidence="1" key="1">
    <citation type="submission" date="2021-06" db="EMBL/GenBank/DDBJ databases">
        <title>Comparative genomics, transcriptomics and evolutionary studies reveal genomic signatures of adaptation to plant cell wall in hemibiotrophic fungi.</title>
        <authorList>
            <consortium name="DOE Joint Genome Institute"/>
            <person name="Baroncelli R."/>
            <person name="Diaz J.F."/>
            <person name="Benocci T."/>
            <person name="Peng M."/>
            <person name="Battaglia E."/>
            <person name="Haridas S."/>
            <person name="Andreopoulos W."/>
            <person name="Labutti K."/>
            <person name="Pangilinan J."/>
            <person name="Floch G.L."/>
            <person name="Makela M.R."/>
            <person name="Henrissat B."/>
            <person name="Grigoriev I.V."/>
            <person name="Crouch J.A."/>
            <person name="De Vries R.P."/>
            <person name="Sukno S.A."/>
            <person name="Thon M.R."/>
        </authorList>
    </citation>
    <scope>NUCLEOTIDE SEQUENCE</scope>
    <source>
        <strain evidence="1">MAFF235873</strain>
    </source>
</reference>
<proteinExistence type="predicted"/>
<accession>A0AAD9HK92</accession>
<comment type="caution">
    <text evidence="1">The sequence shown here is derived from an EMBL/GenBank/DDBJ whole genome shotgun (WGS) entry which is preliminary data.</text>
</comment>
<keyword evidence="2" id="KW-1185">Reference proteome</keyword>
<dbReference type="Proteomes" id="UP001232148">
    <property type="component" value="Unassembled WGS sequence"/>
</dbReference>
<dbReference type="AlphaFoldDB" id="A0AAD9HK92"/>
<evidence type="ECO:0000313" key="1">
    <source>
        <dbReference type="EMBL" id="KAK2029837.1"/>
    </source>
</evidence>
<name>A0AAD9HK92_9PEZI</name>
<organism evidence="1 2">
    <name type="scientific">Colletotrichum zoysiae</name>
    <dbReference type="NCBI Taxonomy" id="1216348"/>
    <lineage>
        <taxon>Eukaryota</taxon>
        <taxon>Fungi</taxon>
        <taxon>Dikarya</taxon>
        <taxon>Ascomycota</taxon>
        <taxon>Pezizomycotina</taxon>
        <taxon>Sordariomycetes</taxon>
        <taxon>Hypocreomycetidae</taxon>
        <taxon>Glomerellales</taxon>
        <taxon>Glomerellaceae</taxon>
        <taxon>Colletotrichum</taxon>
        <taxon>Colletotrichum graminicola species complex</taxon>
    </lineage>
</organism>
<gene>
    <name evidence="1" type="ORF">LX32DRAFT_638655</name>
</gene>
<protein>
    <submittedName>
        <fullName evidence="1">Uncharacterized protein</fullName>
    </submittedName>
</protein>
<sequence>MPVGVLLPTYSTQLRSTYLVYQPTITPSTDVDVSIEAWYIHAYIHTYIVRT</sequence>
<evidence type="ECO:0000313" key="2">
    <source>
        <dbReference type="Proteomes" id="UP001232148"/>
    </source>
</evidence>